<keyword evidence="3" id="KW-1015">Disulfide bond</keyword>
<evidence type="ECO:0000256" key="5">
    <source>
        <dbReference type="SAM" id="Phobius"/>
    </source>
</evidence>
<name>A0A517VGU6_9PLAN</name>
<sequence>MSISTYNSILFALEIGAFVAICVMIVSFLGMIIQWTTPRRGRHILRLLLSLGIIVGCIVVQQSIFWGMLMPTLREQQIAEHEEGRAKQLDESSVLKVGDEAPEFTLTMTDDKEFSLTQARGDVVLINFFATWCGPCRVELPHIQKIWEARKENPRFRLLVIGREETMETVKLFCEENGFTFPAAPDPDRVVFSMFAHDLIPRTLVISPEGKIIFSQAGFYEPDVPQLEALLDEQLAGLPEEKSEAVAE</sequence>
<dbReference type="GO" id="GO:0030313">
    <property type="term" value="C:cell envelope"/>
    <property type="evidence" value="ECO:0007669"/>
    <property type="project" value="UniProtKB-SubCell"/>
</dbReference>
<dbReference type="GO" id="GO:0016491">
    <property type="term" value="F:oxidoreductase activity"/>
    <property type="evidence" value="ECO:0007669"/>
    <property type="project" value="InterPro"/>
</dbReference>
<keyword evidence="2" id="KW-0201">Cytochrome c-type biogenesis</keyword>
<evidence type="ECO:0000313" key="8">
    <source>
        <dbReference type="Proteomes" id="UP000316855"/>
    </source>
</evidence>
<dbReference type="RefSeq" id="WP_145229738.1">
    <property type="nucleotide sequence ID" value="NZ_CP036343.1"/>
</dbReference>
<dbReference type="InterPro" id="IPR013766">
    <property type="entry name" value="Thioredoxin_domain"/>
</dbReference>
<dbReference type="KEGG" id="gax:Pan161_39000"/>
<reference evidence="7 8" key="1">
    <citation type="submission" date="2019-02" db="EMBL/GenBank/DDBJ databases">
        <title>Deep-cultivation of Planctomycetes and their phenomic and genomic characterization uncovers novel biology.</title>
        <authorList>
            <person name="Wiegand S."/>
            <person name="Jogler M."/>
            <person name="Boedeker C."/>
            <person name="Pinto D."/>
            <person name="Vollmers J."/>
            <person name="Rivas-Marin E."/>
            <person name="Kohn T."/>
            <person name="Peeters S.H."/>
            <person name="Heuer A."/>
            <person name="Rast P."/>
            <person name="Oberbeckmann S."/>
            <person name="Bunk B."/>
            <person name="Jeske O."/>
            <person name="Meyerdierks A."/>
            <person name="Storesund J.E."/>
            <person name="Kallscheuer N."/>
            <person name="Luecker S."/>
            <person name="Lage O.M."/>
            <person name="Pohl T."/>
            <person name="Merkel B.J."/>
            <person name="Hornburger P."/>
            <person name="Mueller R.-W."/>
            <person name="Bruemmer F."/>
            <person name="Labrenz M."/>
            <person name="Spormann A.M."/>
            <person name="Op den Camp H."/>
            <person name="Overmann J."/>
            <person name="Amann R."/>
            <person name="Jetten M.S.M."/>
            <person name="Mascher T."/>
            <person name="Medema M.H."/>
            <person name="Devos D.P."/>
            <person name="Kaster A.-K."/>
            <person name="Ovreas L."/>
            <person name="Rohde M."/>
            <person name="Galperin M.Y."/>
            <person name="Jogler C."/>
        </authorList>
    </citation>
    <scope>NUCLEOTIDE SEQUENCE [LARGE SCALE GENOMIC DNA]</scope>
    <source>
        <strain evidence="7 8">Pan161</strain>
    </source>
</reference>
<dbReference type="Pfam" id="PF08534">
    <property type="entry name" value="Redoxin"/>
    <property type="match status" value="1"/>
</dbReference>
<dbReference type="CDD" id="cd02966">
    <property type="entry name" value="TlpA_like_family"/>
    <property type="match status" value="1"/>
</dbReference>
<comment type="subcellular location">
    <subcellularLocation>
        <location evidence="1">Cell envelope</location>
    </subcellularLocation>
</comment>
<dbReference type="Proteomes" id="UP000316855">
    <property type="component" value="Chromosome"/>
</dbReference>
<dbReference type="SUPFAM" id="SSF52833">
    <property type="entry name" value="Thioredoxin-like"/>
    <property type="match status" value="1"/>
</dbReference>
<dbReference type="GO" id="GO:0017004">
    <property type="term" value="P:cytochrome complex assembly"/>
    <property type="evidence" value="ECO:0007669"/>
    <property type="project" value="UniProtKB-KW"/>
</dbReference>
<dbReference type="InterPro" id="IPR017937">
    <property type="entry name" value="Thioredoxin_CS"/>
</dbReference>
<dbReference type="InterPro" id="IPR050553">
    <property type="entry name" value="Thioredoxin_ResA/DsbE_sf"/>
</dbReference>
<accession>A0A517VGU6</accession>
<dbReference type="EMBL" id="CP036343">
    <property type="protein sequence ID" value="QDT92233.1"/>
    <property type="molecule type" value="Genomic_DNA"/>
</dbReference>
<feature type="transmembrane region" description="Helical" evidence="5">
    <location>
        <begin position="6"/>
        <end position="32"/>
    </location>
</feature>
<proteinExistence type="predicted"/>
<dbReference type="InterPro" id="IPR013740">
    <property type="entry name" value="Redoxin"/>
</dbReference>
<evidence type="ECO:0000256" key="1">
    <source>
        <dbReference type="ARBA" id="ARBA00004196"/>
    </source>
</evidence>
<organism evidence="7 8">
    <name type="scientific">Gimesia algae</name>
    <dbReference type="NCBI Taxonomy" id="2527971"/>
    <lineage>
        <taxon>Bacteria</taxon>
        <taxon>Pseudomonadati</taxon>
        <taxon>Planctomycetota</taxon>
        <taxon>Planctomycetia</taxon>
        <taxon>Planctomycetales</taxon>
        <taxon>Planctomycetaceae</taxon>
        <taxon>Gimesia</taxon>
    </lineage>
</organism>
<dbReference type="PROSITE" id="PS51352">
    <property type="entry name" value="THIOREDOXIN_2"/>
    <property type="match status" value="1"/>
</dbReference>
<dbReference type="PANTHER" id="PTHR42852">
    <property type="entry name" value="THIOL:DISULFIDE INTERCHANGE PROTEIN DSBE"/>
    <property type="match status" value="1"/>
</dbReference>
<evidence type="ECO:0000256" key="3">
    <source>
        <dbReference type="ARBA" id="ARBA00023157"/>
    </source>
</evidence>
<evidence type="ECO:0000313" key="7">
    <source>
        <dbReference type="EMBL" id="QDT92233.1"/>
    </source>
</evidence>
<keyword evidence="4" id="KW-0676">Redox-active center</keyword>
<dbReference type="InterPro" id="IPR036249">
    <property type="entry name" value="Thioredoxin-like_sf"/>
</dbReference>
<protein>
    <submittedName>
        <fullName evidence="7">Thiol-disulfide oxidoreductase ResA</fullName>
    </submittedName>
</protein>
<keyword evidence="5" id="KW-0812">Transmembrane</keyword>
<dbReference type="OrthoDB" id="288837at2"/>
<dbReference type="Gene3D" id="3.40.30.10">
    <property type="entry name" value="Glutaredoxin"/>
    <property type="match status" value="1"/>
</dbReference>
<keyword evidence="5" id="KW-0472">Membrane</keyword>
<feature type="domain" description="Thioredoxin" evidence="6">
    <location>
        <begin position="95"/>
        <end position="236"/>
    </location>
</feature>
<gene>
    <name evidence="7" type="primary">resA_10</name>
    <name evidence="7" type="ORF">Pan161_39000</name>
</gene>
<dbReference type="PROSITE" id="PS00194">
    <property type="entry name" value="THIOREDOXIN_1"/>
    <property type="match status" value="1"/>
</dbReference>
<evidence type="ECO:0000259" key="6">
    <source>
        <dbReference type="PROSITE" id="PS51352"/>
    </source>
</evidence>
<feature type="transmembrane region" description="Helical" evidence="5">
    <location>
        <begin position="44"/>
        <end position="69"/>
    </location>
</feature>
<dbReference type="AlphaFoldDB" id="A0A517VGU6"/>
<evidence type="ECO:0000256" key="4">
    <source>
        <dbReference type="ARBA" id="ARBA00023284"/>
    </source>
</evidence>
<evidence type="ECO:0000256" key="2">
    <source>
        <dbReference type="ARBA" id="ARBA00022748"/>
    </source>
</evidence>
<keyword evidence="5" id="KW-1133">Transmembrane helix</keyword>
<dbReference type="PANTHER" id="PTHR42852:SF6">
    <property type="entry name" value="THIOL:DISULFIDE INTERCHANGE PROTEIN DSBE"/>
    <property type="match status" value="1"/>
</dbReference>
<keyword evidence="8" id="KW-1185">Reference proteome</keyword>